<reference evidence="1 2" key="1">
    <citation type="submission" date="2018-11" db="EMBL/GenBank/DDBJ databases">
        <title>Genome sequence of Apiotrichum porosum DSM 27194.</title>
        <authorList>
            <person name="Aliyu H."/>
            <person name="Gorte O."/>
            <person name="Ochsenreither K."/>
        </authorList>
    </citation>
    <scope>NUCLEOTIDE SEQUENCE [LARGE SCALE GENOMIC DNA]</scope>
    <source>
        <strain evidence="1 2">DSM 27194</strain>
    </source>
</reference>
<dbReference type="RefSeq" id="XP_028476862.1">
    <property type="nucleotide sequence ID" value="XM_028622969.1"/>
</dbReference>
<name>A0A427XUV1_9TREE</name>
<evidence type="ECO:0000313" key="1">
    <source>
        <dbReference type="EMBL" id="RSH82630.1"/>
    </source>
</evidence>
<accession>A0A427XUV1</accession>
<dbReference type="EMBL" id="RSCE01000005">
    <property type="protein sequence ID" value="RSH82630.1"/>
    <property type="molecule type" value="Genomic_DNA"/>
</dbReference>
<dbReference type="GeneID" id="39592162"/>
<keyword evidence="2" id="KW-1185">Reference proteome</keyword>
<gene>
    <name evidence="1" type="ORF">EHS24_007619</name>
</gene>
<protein>
    <submittedName>
        <fullName evidence="1">Uncharacterized protein</fullName>
    </submittedName>
</protein>
<dbReference type="Proteomes" id="UP000279236">
    <property type="component" value="Unassembled WGS sequence"/>
</dbReference>
<organism evidence="1 2">
    <name type="scientific">Apiotrichum porosum</name>
    <dbReference type="NCBI Taxonomy" id="105984"/>
    <lineage>
        <taxon>Eukaryota</taxon>
        <taxon>Fungi</taxon>
        <taxon>Dikarya</taxon>
        <taxon>Basidiomycota</taxon>
        <taxon>Agaricomycotina</taxon>
        <taxon>Tremellomycetes</taxon>
        <taxon>Trichosporonales</taxon>
        <taxon>Trichosporonaceae</taxon>
        <taxon>Apiotrichum</taxon>
    </lineage>
</organism>
<comment type="caution">
    <text evidence="1">The sequence shown here is derived from an EMBL/GenBank/DDBJ whole genome shotgun (WGS) entry which is preliminary data.</text>
</comment>
<sequence length="204" mass="23390">MERSEKIPLEDRLAYIKKEGPVALQAEKEWYKNRATELKTNEKTIDTALAFLRIPKYASSVPTLQILDQWAGDLTKKKDAITRLKALLNTARAVGIKKVQEDIAESQKLIAELPKAAEELDRDGLNMSDNMPAVMLQHMMPLIMNAAISNTKERERQLPIQKEMLPLCTRRINFMMDLATNREEIIDRSIVKVEKLRAYRLGTQ</sequence>
<dbReference type="AlphaFoldDB" id="A0A427XUV1"/>
<proteinExistence type="predicted"/>
<evidence type="ECO:0000313" key="2">
    <source>
        <dbReference type="Proteomes" id="UP000279236"/>
    </source>
</evidence>